<feature type="domain" description="Kinesin motor" evidence="9">
    <location>
        <begin position="54"/>
        <end position="443"/>
    </location>
</feature>
<feature type="compositionally biased region" description="Low complexity" evidence="8">
    <location>
        <begin position="1811"/>
        <end position="1825"/>
    </location>
</feature>
<dbReference type="GO" id="GO:0005737">
    <property type="term" value="C:cytoplasm"/>
    <property type="evidence" value="ECO:0007669"/>
    <property type="project" value="UniProtKB-SubCell"/>
</dbReference>
<feature type="compositionally biased region" description="Gly residues" evidence="8">
    <location>
        <begin position="1826"/>
        <end position="1835"/>
    </location>
</feature>
<feature type="region of interest" description="Disordered" evidence="8">
    <location>
        <begin position="1811"/>
        <end position="1966"/>
    </location>
</feature>
<feature type="region of interest" description="Disordered" evidence="8">
    <location>
        <begin position="741"/>
        <end position="809"/>
    </location>
</feature>
<keyword evidence="2" id="KW-0963">Cytoplasm</keyword>
<feature type="region of interest" description="Disordered" evidence="8">
    <location>
        <begin position="1566"/>
        <end position="1629"/>
    </location>
</feature>
<dbReference type="Gene3D" id="3.40.850.10">
    <property type="entry name" value="Kinesin motor domain"/>
    <property type="match status" value="1"/>
</dbReference>
<dbReference type="FunFam" id="3.40.850.10:FF:000125">
    <property type="entry name" value="Kinesin class 4 (Chromokinesin group)"/>
    <property type="match status" value="1"/>
</dbReference>
<organism evidence="10 11">
    <name type="scientific">Neurospora hispaniola</name>
    <dbReference type="NCBI Taxonomy" id="588809"/>
    <lineage>
        <taxon>Eukaryota</taxon>
        <taxon>Fungi</taxon>
        <taxon>Dikarya</taxon>
        <taxon>Ascomycota</taxon>
        <taxon>Pezizomycotina</taxon>
        <taxon>Sordariomycetes</taxon>
        <taxon>Sordariomycetidae</taxon>
        <taxon>Sordariales</taxon>
        <taxon>Sordariaceae</taxon>
        <taxon>Neurospora</taxon>
    </lineage>
</organism>
<evidence type="ECO:0000256" key="1">
    <source>
        <dbReference type="ARBA" id="ARBA00004496"/>
    </source>
</evidence>
<feature type="region of interest" description="Disordered" evidence="8">
    <location>
        <begin position="1"/>
        <end position="51"/>
    </location>
</feature>
<keyword evidence="4 6" id="KW-0067">ATP-binding</keyword>
<feature type="region of interest" description="Disordered" evidence="8">
    <location>
        <begin position="479"/>
        <end position="501"/>
    </location>
</feature>
<dbReference type="Proteomes" id="UP001285908">
    <property type="component" value="Unassembled WGS sequence"/>
</dbReference>
<comment type="caution">
    <text evidence="10">The sequence shown here is derived from an EMBL/GenBank/DDBJ whole genome shotgun (WGS) entry which is preliminary data.</text>
</comment>
<protein>
    <recommendedName>
        <fullName evidence="9">Kinesin motor domain-containing protein</fullName>
    </recommendedName>
</protein>
<evidence type="ECO:0000256" key="6">
    <source>
        <dbReference type="PROSITE-ProRule" id="PRU00283"/>
    </source>
</evidence>
<dbReference type="PROSITE" id="PS00411">
    <property type="entry name" value="KINESIN_MOTOR_1"/>
    <property type="match status" value="1"/>
</dbReference>
<feature type="coiled-coil region" evidence="7">
    <location>
        <begin position="936"/>
        <end position="988"/>
    </location>
</feature>
<dbReference type="GO" id="GO:0005875">
    <property type="term" value="C:microtubule associated complex"/>
    <property type="evidence" value="ECO:0007669"/>
    <property type="project" value="TreeGrafter"/>
</dbReference>
<keyword evidence="3 6" id="KW-0547">Nucleotide-binding</keyword>
<proteinExistence type="inferred from homology"/>
<feature type="compositionally biased region" description="Polar residues" evidence="8">
    <location>
        <begin position="27"/>
        <end position="39"/>
    </location>
</feature>
<evidence type="ECO:0000256" key="8">
    <source>
        <dbReference type="SAM" id="MobiDB-lite"/>
    </source>
</evidence>
<evidence type="ECO:0000313" key="11">
    <source>
        <dbReference type="Proteomes" id="UP001285908"/>
    </source>
</evidence>
<feature type="compositionally biased region" description="Gly residues" evidence="8">
    <location>
        <begin position="1867"/>
        <end position="1876"/>
    </location>
</feature>
<dbReference type="CDD" id="cd01372">
    <property type="entry name" value="KISc_KIF4"/>
    <property type="match status" value="1"/>
</dbReference>
<evidence type="ECO:0000313" key="10">
    <source>
        <dbReference type="EMBL" id="KAK3490563.1"/>
    </source>
</evidence>
<dbReference type="GO" id="GO:0051231">
    <property type="term" value="P:spindle elongation"/>
    <property type="evidence" value="ECO:0007669"/>
    <property type="project" value="TreeGrafter"/>
</dbReference>
<keyword evidence="11" id="KW-1185">Reference proteome</keyword>
<dbReference type="PROSITE" id="PS50067">
    <property type="entry name" value="KINESIN_MOTOR_2"/>
    <property type="match status" value="1"/>
</dbReference>
<evidence type="ECO:0000256" key="4">
    <source>
        <dbReference type="ARBA" id="ARBA00022840"/>
    </source>
</evidence>
<dbReference type="GO" id="GO:0007018">
    <property type="term" value="P:microtubule-based movement"/>
    <property type="evidence" value="ECO:0007669"/>
    <property type="project" value="InterPro"/>
</dbReference>
<evidence type="ECO:0000256" key="2">
    <source>
        <dbReference type="ARBA" id="ARBA00022490"/>
    </source>
</evidence>
<dbReference type="InterPro" id="IPR027417">
    <property type="entry name" value="P-loop_NTPase"/>
</dbReference>
<feature type="coiled-coil region" evidence="7">
    <location>
        <begin position="1051"/>
        <end position="1127"/>
    </location>
</feature>
<gene>
    <name evidence="10" type="ORF">B0T23DRAFT_443543</name>
</gene>
<keyword evidence="6" id="KW-0505">Motor protein</keyword>
<dbReference type="InterPro" id="IPR019821">
    <property type="entry name" value="Kinesin_motor_CS"/>
</dbReference>
<dbReference type="GO" id="GO:0008017">
    <property type="term" value="F:microtubule binding"/>
    <property type="evidence" value="ECO:0007669"/>
    <property type="project" value="InterPro"/>
</dbReference>
<dbReference type="InterPro" id="IPR027640">
    <property type="entry name" value="Kinesin-like_fam"/>
</dbReference>
<reference evidence="10 11" key="1">
    <citation type="journal article" date="2023" name="Mol. Phylogenet. Evol.">
        <title>Genome-scale phylogeny and comparative genomics of the fungal order Sordariales.</title>
        <authorList>
            <person name="Hensen N."/>
            <person name="Bonometti L."/>
            <person name="Westerberg I."/>
            <person name="Brannstrom I.O."/>
            <person name="Guillou S."/>
            <person name="Cros-Aarteil S."/>
            <person name="Calhoun S."/>
            <person name="Haridas S."/>
            <person name="Kuo A."/>
            <person name="Mondo S."/>
            <person name="Pangilinan J."/>
            <person name="Riley R."/>
            <person name="LaButti K."/>
            <person name="Andreopoulos B."/>
            <person name="Lipzen A."/>
            <person name="Chen C."/>
            <person name="Yan M."/>
            <person name="Daum C."/>
            <person name="Ng V."/>
            <person name="Clum A."/>
            <person name="Steindorff A."/>
            <person name="Ohm R.A."/>
            <person name="Martin F."/>
            <person name="Silar P."/>
            <person name="Natvig D.O."/>
            <person name="Lalanne C."/>
            <person name="Gautier V."/>
            <person name="Ament-Velasquez S.L."/>
            <person name="Kruys A."/>
            <person name="Hutchinson M.I."/>
            <person name="Powell A.J."/>
            <person name="Barry K."/>
            <person name="Miller A.N."/>
            <person name="Grigoriev I.V."/>
            <person name="Debuchy R."/>
            <person name="Gladieux P."/>
            <person name="Hiltunen Thoren M."/>
            <person name="Johannesson H."/>
        </authorList>
    </citation>
    <scope>NUCLEOTIDE SEQUENCE [LARGE SCALE GENOMIC DNA]</scope>
    <source>
        <strain evidence="10 11">FGSC 10403</strain>
    </source>
</reference>
<feature type="compositionally biased region" description="Low complexity" evidence="8">
    <location>
        <begin position="1841"/>
        <end position="1866"/>
    </location>
</feature>
<feature type="coiled-coil region" evidence="7">
    <location>
        <begin position="1158"/>
        <end position="1199"/>
    </location>
</feature>
<feature type="compositionally biased region" description="Polar residues" evidence="8">
    <location>
        <begin position="1566"/>
        <end position="1594"/>
    </location>
</feature>
<dbReference type="EMBL" id="JAULSX010000005">
    <property type="protein sequence ID" value="KAK3490563.1"/>
    <property type="molecule type" value="Genomic_DNA"/>
</dbReference>
<evidence type="ECO:0000256" key="7">
    <source>
        <dbReference type="SAM" id="Coils"/>
    </source>
</evidence>
<accession>A0AAJ0I5M4</accession>
<dbReference type="PRINTS" id="PR00380">
    <property type="entry name" value="KINESINHEAVY"/>
</dbReference>
<feature type="compositionally biased region" description="Low complexity" evidence="8">
    <location>
        <begin position="1881"/>
        <end position="1891"/>
    </location>
</feature>
<feature type="compositionally biased region" description="Acidic residues" evidence="8">
    <location>
        <begin position="775"/>
        <end position="787"/>
    </location>
</feature>
<feature type="binding site" evidence="6">
    <location>
        <begin position="141"/>
        <end position="148"/>
    </location>
    <ligand>
        <name>ATP</name>
        <dbReference type="ChEBI" id="CHEBI:30616"/>
    </ligand>
</feature>
<comment type="subcellular location">
    <subcellularLocation>
        <location evidence="1">Cytoplasm</location>
    </subcellularLocation>
</comment>
<feature type="compositionally biased region" description="Basic residues" evidence="8">
    <location>
        <begin position="1903"/>
        <end position="1927"/>
    </location>
</feature>
<dbReference type="GO" id="GO:0005524">
    <property type="term" value="F:ATP binding"/>
    <property type="evidence" value="ECO:0007669"/>
    <property type="project" value="UniProtKB-UniRule"/>
</dbReference>
<evidence type="ECO:0000259" key="9">
    <source>
        <dbReference type="PROSITE" id="PS50067"/>
    </source>
</evidence>
<dbReference type="Pfam" id="PF00225">
    <property type="entry name" value="Kinesin"/>
    <property type="match status" value="1"/>
</dbReference>
<evidence type="ECO:0000256" key="5">
    <source>
        <dbReference type="ARBA" id="ARBA00023054"/>
    </source>
</evidence>
<name>A0AAJ0I5M4_9PEZI</name>
<dbReference type="GeneID" id="87878488"/>
<dbReference type="InterPro" id="IPR001752">
    <property type="entry name" value="Kinesin_motor_dom"/>
</dbReference>
<feature type="compositionally biased region" description="Gly residues" evidence="8">
    <location>
        <begin position="1931"/>
        <end position="1943"/>
    </location>
</feature>
<comment type="similarity">
    <text evidence="6">Belongs to the TRAFAC class myosin-kinesin ATPase superfamily. Kinesin family.</text>
</comment>
<dbReference type="GO" id="GO:0007052">
    <property type="term" value="P:mitotic spindle organization"/>
    <property type="evidence" value="ECO:0007669"/>
    <property type="project" value="TreeGrafter"/>
</dbReference>
<dbReference type="InterPro" id="IPR036961">
    <property type="entry name" value="Kinesin_motor_dom_sf"/>
</dbReference>
<sequence length="2006" mass="220372">MDFASPPNSPGGSSLPQRPMSAMVRPTQRSSSRMSITSKTGGGSRASDDDVKTAVRVAVRVRPPLGPDDPGYDLVPQRFQRSMVQVQGETGVAIDSPQGRKLFVFDRVFGPEVDQEGVWEYLSDCVNAFTQGYNVSLLAYGQSGAGKSYTMGTAGPDVQEDLEAMGVIPRAAIALFEKLDGSSPKSQGAASKRSSMSQLRAPSRVAMLQPSNIDKDWKLTATYVEIYNETLRDLLIPEHIPQHERGTVTIREDVKGNIILTGLQQVEVNSVDDLMNVLAQGSALRQTDATAINARSSRSHAVFSLNLVRKGAKGPTAPTDRRMSMPLEAMSGTEAMVTTDSKMHFVDLAGSERLKNTGAQGERAKEGISINAGLAALGKVISQLSSRQPGAHVSYRDSKLTRLLQDSLGGNAITYMIACVTQAEFHLSETLNTVQYAQRARAIQSKPRIQQVDEGDKQAIIERLKAEVAFLREQIRSSERGGGDRRSMLLAPGERSERQNEREAELQNQLLDARENYTTLSQRHAKLISEMAKARENEFAENQHLEESLGESATERLNRSNSFAQAVEQVVLEYEKTIQSLEQSLASTRATLANTEATLLEKETKCAYTETINTQLQARLQKLMDREASTENYLHDLEAKLDTHTSGEEKNATIITELRKEIARVRENEANAEDYISTLEERLAEADQDAELMQREIDRLEQVIERQRSLGKLDSLLNELDHIQQDPPTIPENEHELTNGARHRKMASRDYANHSRSQSHVSHRSQFDEPIRESSEEDIPEEDEDNLDATPTDKANHSTPKASHAQLAGKNGSKLVPVDQFETVTKELVDLRTEHQTTLHDYSALQAKHEEALRALAELQDAVDEARHPSRVRDSILSVSAPGTRPMSLMSGETKTGHRSLSSELSSALGSHTVVTDVSGAETAKHHDSEIDEADADAQIQKLKSIAAAREAAERELATRYAQLEEKHQETLDMVEELKTEIAKAQALSVESSISRTSTPVIRRKSSQNVMIIDRAHRSFATLSNIAAENLHDPDVMANFELNLNAAMHELHARSVRIQELEADVTNAKKEMETKMTIISGLTRERSSLKAASPMDMAMVSSLREQLERSEKHVQELRESNAIRQRELEAQISELQHALHQAGVDPASVGPRVFDGDSDAQAKRIVELEAELRGWEAKHQAALENLQDSENRMKSSMAELGSQISFLTTQLTETETQSSMLSSRLAQTEGQVTSLNDQLAQNGHKEPEGDEAAKEKKHKELVEILRREIDDYKEIVNRTQAKVTQTEEQAAATKVLLDAATRERDDAAAEAEHNKQLVNRLEESITEHEQTIKAHQESLHALELNHALELEEARTASRREVEAEMKALKAKHAEQVRRLEEGLTDAREDLLRVATQVALALGLEVSIEKLSERIEDLLESRDQVDLEQKKRGELEQHIVELTSINDQVMNELESVKAALADMLATENDKVKTVYPVKESVALVKKKMVDLETKNKKNSRLVEELEDQLQSNYDQVQITSNRLSMLQSEKTQQLEEANAAMIRLEEELKMAREEYAALQTKYNVLSEQAASVPQRSDSKSAPNPSSPIRKSNSVQSLPSPPPAIPLPPLPSDRASGAVSPTSGAPRPPSKDILAAALSNQQFQAIQEDQEARIRIIEKNLLAEKQLTATLEEALTDLETQQLKIKADADAWKRRAGELEAELKELKDKPQVDNRWSLQQVEEERKKRVDAERARQHLEERMQSLASGKKKKKGSGGGRSCGCGCCGRRSCGCCCGPKCGCGNGLVNSGMVTPATTVPTPAMPTIPTMPIMAGRRSRSGSGVSLHGSVGVGGGGGGGLRRRAGSGASRVSATSAGGRRSRAGSVAAAAAGGGGGGGSGRRSRASSVASGASVGNCCGLTDNEKNKKSKSKFRIPVRRRKRSKSIIKGKMKQQAGGGGGGGGGGGESSEKGAAKKRKEKARESGGSYHQLHRLKLLLERESTLQRKLMLEREMSLQRKIDANPDVSYMT</sequence>
<feature type="compositionally biased region" description="Pro residues" evidence="8">
    <location>
        <begin position="1597"/>
        <end position="1609"/>
    </location>
</feature>
<dbReference type="PANTHER" id="PTHR47969:SF15">
    <property type="entry name" value="CHROMOSOME-ASSOCIATED KINESIN KIF4A-RELATED"/>
    <property type="match status" value="1"/>
</dbReference>
<dbReference type="SMART" id="SM00129">
    <property type="entry name" value="KISc"/>
    <property type="match status" value="1"/>
</dbReference>
<keyword evidence="5 7" id="KW-0175">Coiled coil</keyword>
<evidence type="ECO:0000256" key="3">
    <source>
        <dbReference type="ARBA" id="ARBA00022741"/>
    </source>
</evidence>
<dbReference type="SUPFAM" id="SSF52540">
    <property type="entry name" value="P-loop containing nucleoside triphosphate hydrolases"/>
    <property type="match status" value="1"/>
</dbReference>
<feature type="coiled-coil region" evidence="7">
    <location>
        <begin position="1687"/>
        <end position="1739"/>
    </location>
</feature>
<dbReference type="GO" id="GO:0003777">
    <property type="term" value="F:microtubule motor activity"/>
    <property type="evidence" value="ECO:0007669"/>
    <property type="project" value="InterPro"/>
</dbReference>
<feature type="region of interest" description="Disordered" evidence="8">
    <location>
        <begin position="881"/>
        <end position="900"/>
    </location>
</feature>
<dbReference type="Gene3D" id="1.10.287.1490">
    <property type="match status" value="1"/>
</dbReference>
<dbReference type="PANTHER" id="PTHR47969">
    <property type="entry name" value="CHROMOSOME-ASSOCIATED KINESIN KIF4A-RELATED"/>
    <property type="match status" value="1"/>
</dbReference>
<feature type="compositionally biased region" description="Basic and acidic residues" evidence="8">
    <location>
        <begin position="765"/>
        <end position="774"/>
    </location>
</feature>
<feature type="coiled-coil region" evidence="7">
    <location>
        <begin position="564"/>
        <end position="710"/>
    </location>
</feature>
<dbReference type="RefSeq" id="XP_062691746.1">
    <property type="nucleotide sequence ID" value="XM_062840866.1"/>
</dbReference>